<sequence length="93" mass="10233">MAAGLSSLEAVRRKIRSLQEQADGAEERAGRLQRELDEERALREQRLGLGKRAFATELLRSIQKGEGAVAQRLSASFALKALRNSVSGTSRPR</sequence>
<organism evidence="1 2">
    <name type="scientific">Sphaerodactylus townsendi</name>
    <dbReference type="NCBI Taxonomy" id="933632"/>
    <lineage>
        <taxon>Eukaryota</taxon>
        <taxon>Metazoa</taxon>
        <taxon>Chordata</taxon>
        <taxon>Craniata</taxon>
        <taxon>Vertebrata</taxon>
        <taxon>Euteleostomi</taxon>
        <taxon>Lepidosauria</taxon>
        <taxon>Squamata</taxon>
        <taxon>Bifurcata</taxon>
        <taxon>Gekkota</taxon>
        <taxon>Sphaerodactylidae</taxon>
        <taxon>Sphaerodactylus</taxon>
    </lineage>
</organism>
<proteinExistence type="predicted"/>
<evidence type="ECO:0000313" key="1">
    <source>
        <dbReference type="EMBL" id="KAH7987386.1"/>
    </source>
</evidence>
<evidence type="ECO:0000313" key="2">
    <source>
        <dbReference type="Proteomes" id="UP000827872"/>
    </source>
</evidence>
<reference evidence="1" key="1">
    <citation type="submission" date="2021-08" db="EMBL/GenBank/DDBJ databases">
        <title>The first chromosome-level gecko genome reveals the dynamic sex chromosomes of Neotropical dwarf geckos (Sphaerodactylidae: Sphaerodactylus).</title>
        <authorList>
            <person name="Pinto B.J."/>
            <person name="Keating S.E."/>
            <person name="Gamble T."/>
        </authorList>
    </citation>
    <scope>NUCLEOTIDE SEQUENCE</scope>
    <source>
        <strain evidence="1">TG3544</strain>
    </source>
</reference>
<dbReference type="EMBL" id="CM037630">
    <property type="protein sequence ID" value="KAH7987386.1"/>
    <property type="molecule type" value="Genomic_DNA"/>
</dbReference>
<protein>
    <submittedName>
        <fullName evidence="1">Uncharacterized protein</fullName>
    </submittedName>
</protein>
<gene>
    <name evidence="1" type="ORF">K3G42_004055</name>
</gene>
<comment type="caution">
    <text evidence="1">The sequence shown here is derived from an EMBL/GenBank/DDBJ whole genome shotgun (WGS) entry which is preliminary data.</text>
</comment>
<keyword evidence="2" id="KW-1185">Reference proteome</keyword>
<dbReference type="Proteomes" id="UP000827872">
    <property type="component" value="Linkage Group LG17"/>
</dbReference>
<name>A0ACB8E4X8_9SAUR</name>
<accession>A0ACB8E4X8</accession>